<reference evidence="2 3" key="1">
    <citation type="submission" date="2012-02" db="EMBL/GenBank/DDBJ databases">
        <title>Whole genome shotgun sequence of Escherichia hermannii NBRC 105704.</title>
        <authorList>
            <person name="Yoshida I."/>
            <person name="Hosoyama A."/>
            <person name="Tsuchikane K."/>
            <person name="Katsumata H."/>
            <person name="Yamazaki S."/>
            <person name="Fujita N."/>
        </authorList>
    </citation>
    <scope>NUCLEOTIDE SEQUENCE [LARGE SCALE GENOMIC DNA]</scope>
    <source>
        <strain evidence="2 3">NBRC 105704</strain>
    </source>
</reference>
<name>H5V0V3_ATLHE</name>
<proteinExistence type="predicted"/>
<feature type="transmembrane region" description="Helical" evidence="1">
    <location>
        <begin position="30"/>
        <end position="53"/>
    </location>
</feature>
<evidence type="ECO:0000313" key="3">
    <source>
        <dbReference type="Proteomes" id="UP000010297"/>
    </source>
</evidence>
<keyword evidence="3" id="KW-1185">Reference proteome</keyword>
<evidence type="ECO:0000313" key="2">
    <source>
        <dbReference type="EMBL" id="GAB51611.1"/>
    </source>
</evidence>
<gene>
    <name evidence="2" type="primary">yedR</name>
    <name evidence="2" type="ORF">EH105704_03_01160</name>
</gene>
<comment type="caution">
    <text evidence="2">The sequence shown here is derived from an EMBL/GenBank/DDBJ whole genome shotgun (WGS) entry which is preliminary data.</text>
</comment>
<keyword evidence="1" id="KW-0812">Transmembrane</keyword>
<dbReference type="InterPro" id="IPR046385">
    <property type="entry name" value="DrpB"/>
</dbReference>
<dbReference type="Proteomes" id="UP000010297">
    <property type="component" value="Unassembled WGS sequence"/>
</dbReference>
<evidence type="ECO:0000256" key="1">
    <source>
        <dbReference type="SAM" id="Phobius"/>
    </source>
</evidence>
<sequence>MARYLWIVSGIEAPPGATSDWSMATASGKWLGALLGATVMSAIGAVLGAVAWYTRPRRD</sequence>
<organism evidence="2 3">
    <name type="scientific">Atlantibacter hermannii NBRC 105704</name>
    <dbReference type="NCBI Taxonomy" id="1115512"/>
    <lineage>
        <taxon>Bacteria</taxon>
        <taxon>Pseudomonadati</taxon>
        <taxon>Pseudomonadota</taxon>
        <taxon>Gammaproteobacteria</taxon>
        <taxon>Enterobacterales</taxon>
        <taxon>Enterobacteriaceae</taxon>
        <taxon>Atlantibacter</taxon>
    </lineage>
</organism>
<dbReference type="eggNOG" id="ENOG5032VGN">
    <property type="taxonomic scope" value="Bacteria"/>
</dbReference>
<keyword evidence="1" id="KW-1133">Transmembrane helix</keyword>
<dbReference type="AlphaFoldDB" id="H5V0V3"/>
<dbReference type="NCBIfam" id="NF038392">
    <property type="entry name" value="div_DrpB_YedR"/>
    <property type="match status" value="1"/>
</dbReference>
<keyword evidence="1" id="KW-0472">Membrane</keyword>
<protein>
    <submittedName>
        <fullName evidence="2">Uncharacterized protein</fullName>
    </submittedName>
</protein>
<accession>H5V0V3</accession>
<dbReference type="GO" id="GO:0051301">
    <property type="term" value="P:cell division"/>
    <property type="evidence" value="ECO:0007669"/>
    <property type="project" value="InterPro"/>
</dbReference>
<dbReference type="EMBL" id="BAFF01000003">
    <property type="protein sequence ID" value="GAB51611.1"/>
    <property type="molecule type" value="Genomic_DNA"/>
</dbReference>